<gene>
    <name evidence="1" type="ORF">O181_112776</name>
</gene>
<dbReference type="Proteomes" id="UP000765509">
    <property type="component" value="Unassembled WGS sequence"/>
</dbReference>
<sequence>MPQTPGNSIEFNELQTSALESGSEISDMVSSHELGIEVEGLVPESNPDPPGRPECEHSFILNICSLSKPDTFVIAFISAEHPSSEKPDLKTIEKENTVETCAPTEDAGKYDVIFSGKVEIISKEQSVSNISQTIPRLKKIQNDNRIPDYVRQKIAEAMSLLKMDSNHKPITNLIQKTLKVAAYNIWACVDVGESQPEES</sequence>
<organism evidence="1 2">
    <name type="scientific">Austropuccinia psidii MF-1</name>
    <dbReference type="NCBI Taxonomy" id="1389203"/>
    <lineage>
        <taxon>Eukaryota</taxon>
        <taxon>Fungi</taxon>
        <taxon>Dikarya</taxon>
        <taxon>Basidiomycota</taxon>
        <taxon>Pucciniomycotina</taxon>
        <taxon>Pucciniomycetes</taxon>
        <taxon>Pucciniales</taxon>
        <taxon>Sphaerophragmiaceae</taxon>
        <taxon>Austropuccinia</taxon>
    </lineage>
</organism>
<dbReference type="AlphaFoldDB" id="A0A9Q3K316"/>
<evidence type="ECO:0000313" key="1">
    <source>
        <dbReference type="EMBL" id="MBW0573061.1"/>
    </source>
</evidence>
<name>A0A9Q3K316_9BASI</name>
<proteinExistence type="predicted"/>
<accession>A0A9Q3K316</accession>
<dbReference type="EMBL" id="AVOT02091291">
    <property type="protein sequence ID" value="MBW0573061.1"/>
    <property type="molecule type" value="Genomic_DNA"/>
</dbReference>
<reference evidence="1" key="1">
    <citation type="submission" date="2021-03" db="EMBL/GenBank/DDBJ databases">
        <title>Draft genome sequence of rust myrtle Austropuccinia psidii MF-1, a brazilian biotype.</title>
        <authorList>
            <person name="Quecine M.C."/>
            <person name="Pachon D.M.R."/>
            <person name="Bonatelli M.L."/>
            <person name="Correr F.H."/>
            <person name="Franceschini L.M."/>
            <person name="Leite T.F."/>
            <person name="Margarido G.R.A."/>
            <person name="Almeida C.A."/>
            <person name="Ferrarezi J.A."/>
            <person name="Labate C.A."/>
        </authorList>
    </citation>
    <scope>NUCLEOTIDE SEQUENCE</scope>
    <source>
        <strain evidence="1">MF-1</strain>
    </source>
</reference>
<evidence type="ECO:0000313" key="2">
    <source>
        <dbReference type="Proteomes" id="UP000765509"/>
    </source>
</evidence>
<protein>
    <submittedName>
        <fullName evidence="1">Uncharacterized protein</fullName>
    </submittedName>
</protein>
<dbReference type="OrthoDB" id="2518251at2759"/>
<keyword evidence="2" id="KW-1185">Reference proteome</keyword>
<comment type="caution">
    <text evidence="1">The sequence shown here is derived from an EMBL/GenBank/DDBJ whole genome shotgun (WGS) entry which is preliminary data.</text>
</comment>